<evidence type="ECO:0000256" key="7">
    <source>
        <dbReference type="ARBA" id="ARBA00023163"/>
    </source>
</evidence>
<evidence type="ECO:0000313" key="11">
    <source>
        <dbReference type="EMBL" id="MET3544908.1"/>
    </source>
</evidence>
<comment type="subcellular location">
    <subcellularLocation>
        <location evidence="1">Cytoplasm</location>
    </subcellularLocation>
</comment>
<feature type="domain" description="HTH araC/xylS-type" evidence="9">
    <location>
        <begin position="436"/>
        <end position="533"/>
    </location>
</feature>
<evidence type="ECO:0000313" key="12">
    <source>
        <dbReference type="Proteomes" id="UP001549098"/>
    </source>
</evidence>
<gene>
    <name evidence="11" type="ORF">ABID47_001502</name>
</gene>
<evidence type="ECO:0000259" key="9">
    <source>
        <dbReference type="PROSITE" id="PS01124"/>
    </source>
</evidence>
<dbReference type="InterPro" id="IPR011006">
    <property type="entry name" value="CheY-like_superfamily"/>
</dbReference>
<dbReference type="InterPro" id="IPR051552">
    <property type="entry name" value="HptR"/>
</dbReference>
<dbReference type="CDD" id="cd17536">
    <property type="entry name" value="REC_YesN-like"/>
    <property type="match status" value="1"/>
</dbReference>
<dbReference type="PANTHER" id="PTHR42713:SF3">
    <property type="entry name" value="TRANSCRIPTIONAL REGULATORY PROTEIN HPTR"/>
    <property type="match status" value="1"/>
</dbReference>
<keyword evidence="5" id="KW-0805">Transcription regulation</keyword>
<reference evidence="11 12" key="1">
    <citation type="submission" date="2024-06" db="EMBL/GenBank/DDBJ databases">
        <title>Genomic Encyclopedia of Type Strains, Phase IV (KMG-IV): sequencing the most valuable type-strain genomes for metagenomic binning, comparative biology and taxonomic classification.</title>
        <authorList>
            <person name="Goeker M."/>
        </authorList>
    </citation>
    <scope>NUCLEOTIDE SEQUENCE [LARGE SCALE GENOMIC DNA]</scope>
    <source>
        <strain evidence="11 12">DSM 17253</strain>
    </source>
</reference>
<dbReference type="InterPro" id="IPR009057">
    <property type="entry name" value="Homeodomain-like_sf"/>
</dbReference>
<keyword evidence="3 8" id="KW-0597">Phosphoprotein</keyword>
<dbReference type="Proteomes" id="UP001549098">
    <property type="component" value="Unassembled WGS sequence"/>
</dbReference>
<dbReference type="Pfam" id="PF17853">
    <property type="entry name" value="GGDEF_2"/>
    <property type="match status" value="1"/>
</dbReference>
<keyword evidence="4" id="KW-0902">Two-component regulatory system</keyword>
<dbReference type="EMBL" id="JBEPLV010000001">
    <property type="protein sequence ID" value="MET3544908.1"/>
    <property type="molecule type" value="Genomic_DNA"/>
</dbReference>
<keyword evidence="6" id="KW-0238">DNA-binding</keyword>
<dbReference type="Gene3D" id="1.10.10.60">
    <property type="entry name" value="Homeodomain-like"/>
    <property type="match status" value="2"/>
</dbReference>
<sequence>MNLMIVEDEIGIRARMVGTIPWEENGIDVVALAENGSEALQMMERTHPDIIVLDIRMPEMDGLTLAKRIHECNELVKMIILSGYEHFEYARSAMESGVLKYLIKPASNEEILQAVLEAAAILKIELEKRHNYEMLFSKWRNHLPRLQETFYNSCISGALSDWEYESRSKELLIPFEAERRLSVVVLEPDPLIDGGRFRAEDTPLLQFSLRSIAFDVISGMDSELFQDAKGSTVIIFHSRPEEVPGEFKLRVSFTTTKVLSTLKECLKVTASAGISSIATGLQHLPMLYAQAQNALRKRVVYGHDLAIPYADELGEDVSANLTIDSDERALETGIELGDIQIAEAALDRLLLKVFGHVSAVEEVQEKLLYLMHGLLRIIREQQWNLRQMMGEDAVYFYSILNLHSREQIQQTLHRIVRKITTHSQKRLQPSGHKLIQRLLVLVDEEISQDISLNLIADRLYVNKSYLSRLFKHEVGESFSQYVLKRKMTLAKQFIQEGGQVGQAARQVGYINSGFFSKVFHKYWGVLPSEIKQN</sequence>
<organism evidence="11 12">
    <name type="scientific">Paenibacillus favisporus</name>
    <dbReference type="NCBI Taxonomy" id="221028"/>
    <lineage>
        <taxon>Bacteria</taxon>
        <taxon>Bacillati</taxon>
        <taxon>Bacillota</taxon>
        <taxon>Bacilli</taxon>
        <taxon>Bacillales</taxon>
        <taxon>Paenibacillaceae</taxon>
        <taxon>Paenibacillus</taxon>
    </lineage>
</organism>
<dbReference type="PANTHER" id="PTHR42713">
    <property type="entry name" value="HISTIDINE KINASE-RELATED"/>
    <property type="match status" value="1"/>
</dbReference>
<dbReference type="Pfam" id="PF12833">
    <property type="entry name" value="HTH_18"/>
    <property type="match status" value="1"/>
</dbReference>
<dbReference type="InterPro" id="IPR041522">
    <property type="entry name" value="CdaR_GGDEF"/>
</dbReference>
<dbReference type="Gene3D" id="3.40.50.2300">
    <property type="match status" value="1"/>
</dbReference>
<dbReference type="PROSITE" id="PS50110">
    <property type="entry name" value="RESPONSE_REGULATORY"/>
    <property type="match status" value="1"/>
</dbReference>
<keyword evidence="2" id="KW-0963">Cytoplasm</keyword>
<proteinExistence type="predicted"/>
<feature type="modified residue" description="4-aspartylphosphate" evidence="8">
    <location>
        <position position="54"/>
    </location>
</feature>
<accession>A0ABV2EZH0</accession>
<feature type="domain" description="Response regulatory" evidence="10">
    <location>
        <begin position="2"/>
        <end position="119"/>
    </location>
</feature>
<evidence type="ECO:0000256" key="6">
    <source>
        <dbReference type="ARBA" id="ARBA00023125"/>
    </source>
</evidence>
<evidence type="ECO:0000259" key="10">
    <source>
        <dbReference type="PROSITE" id="PS50110"/>
    </source>
</evidence>
<dbReference type="SUPFAM" id="SSF46689">
    <property type="entry name" value="Homeodomain-like"/>
    <property type="match status" value="2"/>
</dbReference>
<dbReference type="InterPro" id="IPR001789">
    <property type="entry name" value="Sig_transdc_resp-reg_receiver"/>
</dbReference>
<evidence type="ECO:0000256" key="2">
    <source>
        <dbReference type="ARBA" id="ARBA00022490"/>
    </source>
</evidence>
<evidence type="ECO:0000256" key="1">
    <source>
        <dbReference type="ARBA" id="ARBA00004496"/>
    </source>
</evidence>
<keyword evidence="7" id="KW-0804">Transcription</keyword>
<keyword evidence="12" id="KW-1185">Reference proteome</keyword>
<comment type="caution">
    <text evidence="11">The sequence shown here is derived from an EMBL/GenBank/DDBJ whole genome shotgun (WGS) entry which is preliminary data.</text>
</comment>
<dbReference type="Pfam" id="PF00072">
    <property type="entry name" value="Response_reg"/>
    <property type="match status" value="1"/>
</dbReference>
<dbReference type="InterPro" id="IPR018060">
    <property type="entry name" value="HTH_AraC"/>
</dbReference>
<evidence type="ECO:0000256" key="4">
    <source>
        <dbReference type="ARBA" id="ARBA00023012"/>
    </source>
</evidence>
<dbReference type="SMART" id="SM00448">
    <property type="entry name" value="REC"/>
    <property type="match status" value="1"/>
</dbReference>
<name>A0ABV2EZH0_9BACL</name>
<protein>
    <submittedName>
        <fullName evidence="11">Two-component system response regulator YesN</fullName>
    </submittedName>
</protein>
<dbReference type="SUPFAM" id="SSF52172">
    <property type="entry name" value="CheY-like"/>
    <property type="match status" value="1"/>
</dbReference>
<evidence type="ECO:0000256" key="3">
    <source>
        <dbReference type="ARBA" id="ARBA00022553"/>
    </source>
</evidence>
<dbReference type="SMART" id="SM00342">
    <property type="entry name" value="HTH_ARAC"/>
    <property type="match status" value="1"/>
</dbReference>
<evidence type="ECO:0000256" key="5">
    <source>
        <dbReference type="ARBA" id="ARBA00023015"/>
    </source>
</evidence>
<dbReference type="RefSeq" id="WP_354495534.1">
    <property type="nucleotide sequence ID" value="NZ_JBEPLV010000001.1"/>
</dbReference>
<dbReference type="PROSITE" id="PS01124">
    <property type="entry name" value="HTH_ARAC_FAMILY_2"/>
    <property type="match status" value="1"/>
</dbReference>
<evidence type="ECO:0000256" key="8">
    <source>
        <dbReference type="PROSITE-ProRule" id="PRU00169"/>
    </source>
</evidence>